<feature type="transmembrane region" description="Helical" evidence="2">
    <location>
        <begin position="210"/>
        <end position="229"/>
    </location>
</feature>
<evidence type="ECO:0000256" key="1">
    <source>
        <dbReference type="SAM" id="MobiDB-lite"/>
    </source>
</evidence>
<feature type="transmembrane region" description="Helical" evidence="2">
    <location>
        <begin position="145"/>
        <end position="163"/>
    </location>
</feature>
<feature type="region of interest" description="Disordered" evidence="1">
    <location>
        <begin position="339"/>
        <end position="372"/>
    </location>
</feature>
<comment type="caution">
    <text evidence="3">The sequence shown here is derived from an EMBL/GenBank/DDBJ whole genome shotgun (WGS) entry which is preliminary data.</text>
</comment>
<dbReference type="EMBL" id="BAABAJ010000006">
    <property type="protein sequence ID" value="GAA3912090.1"/>
    <property type="molecule type" value="Genomic_DNA"/>
</dbReference>
<feature type="transmembrane region" description="Helical" evidence="2">
    <location>
        <begin position="103"/>
        <end position="124"/>
    </location>
</feature>
<reference evidence="4" key="1">
    <citation type="journal article" date="2019" name="Int. J. Syst. Evol. Microbiol.">
        <title>The Global Catalogue of Microorganisms (GCM) 10K type strain sequencing project: providing services to taxonomists for standard genome sequencing and annotation.</title>
        <authorList>
            <consortium name="The Broad Institute Genomics Platform"/>
            <consortium name="The Broad Institute Genome Sequencing Center for Infectious Disease"/>
            <person name="Wu L."/>
            <person name="Ma J."/>
        </authorList>
    </citation>
    <scope>NUCLEOTIDE SEQUENCE [LARGE SCALE GENOMIC DNA]</scope>
    <source>
        <strain evidence="4">JCM 16956</strain>
    </source>
</reference>
<keyword evidence="2" id="KW-0812">Transmembrane</keyword>
<keyword evidence="2" id="KW-0472">Membrane</keyword>
<evidence type="ECO:0008006" key="5">
    <source>
        <dbReference type="Google" id="ProtNLM"/>
    </source>
</evidence>
<accession>A0ABP7M1W9</accession>
<evidence type="ECO:0000256" key="2">
    <source>
        <dbReference type="SAM" id="Phobius"/>
    </source>
</evidence>
<feature type="transmembrane region" description="Helical" evidence="2">
    <location>
        <begin position="64"/>
        <end position="83"/>
    </location>
</feature>
<evidence type="ECO:0000313" key="4">
    <source>
        <dbReference type="Proteomes" id="UP001501000"/>
    </source>
</evidence>
<feature type="transmembrane region" description="Helical" evidence="2">
    <location>
        <begin position="175"/>
        <end position="198"/>
    </location>
</feature>
<evidence type="ECO:0000313" key="3">
    <source>
        <dbReference type="EMBL" id="GAA3912090.1"/>
    </source>
</evidence>
<organism evidence="3 4">
    <name type="scientific">Streptomyces gulbargensis</name>
    <dbReference type="NCBI Taxonomy" id="364901"/>
    <lineage>
        <taxon>Bacteria</taxon>
        <taxon>Bacillati</taxon>
        <taxon>Actinomycetota</taxon>
        <taxon>Actinomycetes</taxon>
        <taxon>Kitasatosporales</taxon>
        <taxon>Streptomycetaceae</taxon>
        <taxon>Streptomyces</taxon>
    </lineage>
</organism>
<dbReference type="Proteomes" id="UP001501000">
    <property type="component" value="Unassembled WGS sequence"/>
</dbReference>
<gene>
    <name evidence="3" type="ORF">GCM10022244_22670</name>
</gene>
<proteinExistence type="predicted"/>
<keyword evidence="4" id="KW-1185">Reference proteome</keyword>
<sequence length="372" mass="40635">MSGMSMEKPAPPPAPDGCLTAAVRIPVRVVVLVLVVPVRMVWDVLAAGGRFVGRSVLRPLGRGLAAAGVWLGRALFVWPWVALWRYVLGPLLRYGVAMPAVRLWRYVLAPLLRYGIAMPAAWLYRAVLTPLGQGLAWLFSRLGRGLALGGGWLARALFVWPWVGLWRYVVVPVVRYGVVLPLGLIWRYGIVVPLSWLWRSVVAPALRYGIALPLGLLWRYAVVLPFRWLARRVLLPVGREIGAAFVVGWRVAGFVSRAVGRALALLARTLVGRPAAWFYRGVCTPVGHWVRDSLWAPAREAAAEAGRAVRGTLAAARATVRQARADAWRALVGGTRVPEPREPEVAKARTLGSTRNVPGAVPAPEISPQTRG</sequence>
<keyword evidence="2" id="KW-1133">Transmembrane helix</keyword>
<name>A0ABP7M1W9_9ACTN</name>
<protein>
    <recommendedName>
        <fullName evidence="5">Integral membrane protein</fullName>
    </recommendedName>
</protein>
<feature type="transmembrane region" description="Helical" evidence="2">
    <location>
        <begin position="29"/>
        <end position="52"/>
    </location>
</feature>